<sequence>MSVRELSVVEKSFGRLLHFEADLTGQRPPILLVAPLSGMRAEILYDMILGLLPWHDVYCLAWKDAADVPAGDGPFRLEDNITYVVETIRYLGAGTHVIGLCQSALPALAAAAILSEDLGRPATLTLLGGKLDTRINPTRVDLLTRSLPPAWFENCAISTVPASRRGHGRRVYPGSTELMMLSTYLFRHCASGGELLAKIFQDDGSDAVGHPFLRLFCQTYDVPAEFFLDTVALVFQQSALAEGHLAWQGTTITPERITGTALLTIEGEADDISGPGQTRIAHDLCEGIPAERRGHLLCPHTGHVGLFFGSRWRQEVLPHISRFIRENGN</sequence>
<dbReference type="InterPro" id="IPR010915">
    <property type="entry name" value="PHB_depoly_PhaZ"/>
</dbReference>
<dbReference type="EMBL" id="BSFJ01000026">
    <property type="protein sequence ID" value="GLK73454.1"/>
    <property type="molecule type" value="Genomic_DNA"/>
</dbReference>
<dbReference type="NCBIfam" id="TIGR01849">
    <property type="entry name" value="PHB_depoly_PhaZ"/>
    <property type="match status" value="1"/>
</dbReference>
<reference evidence="2" key="1">
    <citation type="journal article" date="2014" name="Int. J. Syst. Evol. Microbiol.">
        <title>Complete genome sequence of Corynebacterium casei LMG S-19264T (=DSM 44701T), isolated from a smear-ripened cheese.</title>
        <authorList>
            <consortium name="US DOE Joint Genome Institute (JGI-PGF)"/>
            <person name="Walter F."/>
            <person name="Albersmeier A."/>
            <person name="Kalinowski J."/>
            <person name="Ruckert C."/>
        </authorList>
    </citation>
    <scope>NUCLEOTIDE SEQUENCE</scope>
    <source>
        <strain evidence="2">VKM B-2484</strain>
    </source>
</reference>
<protein>
    <submittedName>
        <fullName evidence="2">Intracellular PHB depolymerase</fullName>
    </submittedName>
</protein>
<dbReference type="Pfam" id="PF06850">
    <property type="entry name" value="PHB_depo_C"/>
    <property type="match status" value="1"/>
</dbReference>
<feature type="domain" description="PHB de-polymerase C-terminal" evidence="1">
    <location>
        <begin position="128"/>
        <end position="327"/>
    </location>
</feature>
<dbReference type="InterPro" id="IPR051321">
    <property type="entry name" value="PHA/PHB_synthase"/>
</dbReference>
<evidence type="ECO:0000313" key="3">
    <source>
        <dbReference type="Proteomes" id="UP001143370"/>
    </source>
</evidence>
<dbReference type="AlphaFoldDB" id="A0A9W6JCE4"/>
<accession>A0A9W6JCE4</accession>
<dbReference type="Proteomes" id="UP001143370">
    <property type="component" value="Unassembled WGS sequence"/>
</dbReference>
<comment type="caution">
    <text evidence="2">The sequence shown here is derived from an EMBL/GenBank/DDBJ whole genome shotgun (WGS) entry which is preliminary data.</text>
</comment>
<proteinExistence type="predicted"/>
<dbReference type="PIRSF" id="PIRSF020818">
    <property type="entry name" value="PHB_depoly_PhaZ"/>
    <property type="match status" value="1"/>
</dbReference>
<evidence type="ECO:0000313" key="2">
    <source>
        <dbReference type="EMBL" id="GLK73454.1"/>
    </source>
</evidence>
<gene>
    <name evidence="2" type="ORF">GCM10017643_35710</name>
</gene>
<evidence type="ECO:0000259" key="1">
    <source>
        <dbReference type="Pfam" id="PF06850"/>
    </source>
</evidence>
<organism evidence="2 3">
    <name type="scientific">Ancylobacter dichloromethanicus</name>
    <dbReference type="NCBI Taxonomy" id="518825"/>
    <lineage>
        <taxon>Bacteria</taxon>
        <taxon>Pseudomonadati</taxon>
        <taxon>Pseudomonadota</taxon>
        <taxon>Alphaproteobacteria</taxon>
        <taxon>Hyphomicrobiales</taxon>
        <taxon>Xanthobacteraceae</taxon>
        <taxon>Ancylobacter</taxon>
    </lineage>
</organism>
<dbReference type="InterPro" id="IPR029058">
    <property type="entry name" value="AB_hydrolase_fold"/>
</dbReference>
<dbReference type="PANTHER" id="PTHR36837">
    <property type="entry name" value="POLY(3-HYDROXYALKANOATE) POLYMERASE SUBUNIT PHAC"/>
    <property type="match status" value="1"/>
</dbReference>
<keyword evidence="3" id="KW-1185">Reference proteome</keyword>
<dbReference type="PANTHER" id="PTHR36837:SF4">
    <property type="entry name" value="BLR0908 PROTEIN"/>
    <property type="match status" value="1"/>
</dbReference>
<dbReference type="InterPro" id="IPR009656">
    <property type="entry name" value="PHB_depo_C"/>
</dbReference>
<name>A0A9W6JCE4_9HYPH</name>
<reference evidence="2" key="2">
    <citation type="submission" date="2023-01" db="EMBL/GenBank/DDBJ databases">
        <authorList>
            <person name="Sun Q."/>
            <person name="Evtushenko L."/>
        </authorList>
    </citation>
    <scope>NUCLEOTIDE SEQUENCE</scope>
    <source>
        <strain evidence="2">VKM B-2484</strain>
    </source>
</reference>
<dbReference type="SUPFAM" id="SSF53474">
    <property type="entry name" value="alpha/beta-Hydrolases"/>
    <property type="match status" value="1"/>
</dbReference>